<comment type="caution">
    <text evidence="2">The sequence shown here is derived from an EMBL/GenBank/DDBJ whole genome shotgun (WGS) entry which is preliminary data.</text>
</comment>
<protein>
    <submittedName>
        <fullName evidence="2">Uncharacterized protein</fullName>
    </submittedName>
</protein>
<dbReference type="RefSeq" id="WP_306678649.1">
    <property type="nucleotide sequence ID" value="NZ_JAVDBT010000001.1"/>
</dbReference>
<feature type="signal peptide" evidence="1">
    <location>
        <begin position="1"/>
        <end position="23"/>
    </location>
</feature>
<keyword evidence="3" id="KW-1185">Reference proteome</keyword>
<accession>A0ABU0VTI5</accession>
<feature type="chain" id="PRO_5046117162" evidence="1">
    <location>
        <begin position="24"/>
        <end position="161"/>
    </location>
</feature>
<evidence type="ECO:0000256" key="1">
    <source>
        <dbReference type="SAM" id="SignalP"/>
    </source>
</evidence>
<sequence length="161" mass="16899">MTFKFSALGAAALFAASFSAASAQELVGEAGGWEIYRDASMGGGCYMTSAFEDGSIVQLGYDISEDAAFFTVFNGDWTDITEGEVYPMTFDIDGQPWTADGHGMNTGDLGGILVMVENEDFFVDLATKNSLIVSNEAGEVAHLDLGGTRDAVIATSDCVTG</sequence>
<organism evidence="2 3">
    <name type="scientific">Pseudogemmobacter lacusdianii</name>
    <dbReference type="NCBI Taxonomy" id="3069608"/>
    <lineage>
        <taxon>Bacteria</taxon>
        <taxon>Pseudomonadati</taxon>
        <taxon>Pseudomonadota</taxon>
        <taxon>Alphaproteobacteria</taxon>
        <taxon>Rhodobacterales</taxon>
        <taxon>Paracoccaceae</taxon>
        <taxon>Pseudogemmobacter</taxon>
    </lineage>
</organism>
<proteinExistence type="predicted"/>
<dbReference type="EMBL" id="JAVDBT010000001">
    <property type="protein sequence ID" value="MDQ2065021.1"/>
    <property type="molecule type" value="Genomic_DNA"/>
</dbReference>
<keyword evidence="1" id="KW-0732">Signal</keyword>
<evidence type="ECO:0000313" key="3">
    <source>
        <dbReference type="Proteomes" id="UP001239680"/>
    </source>
</evidence>
<reference evidence="2 3" key="1">
    <citation type="submission" date="2023-08" db="EMBL/GenBank/DDBJ databases">
        <title>Characterization of two Paracoccaceae strains isolated from Phycosphere and proposal of Xinfangfangia lacusdiani sp. nov.</title>
        <authorList>
            <person name="Deng Y."/>
            <person name="Zhang Y.Q."/>
        </authorList>
    </citation>
    <scope>NUCLEOTIDE SEQUENCE [LARGE SCALE GENOMIC DNA]</scope>
    <source>
        <strain evidence="2 3">CPCC 101601</strain>
    </source>
</reference>
<name>A0ABU0VTI5_9RHOB</name>
<evidence type="ECO:0000313" key="2">
    <source>
        <dbReference type="EMBL" id="MDQ2065021.1"/>
    </source>
</evidence>
<gene>
    <name evidence="2" type="ORF">Q9295_01435</name>
</gene>
<dbReference type="Proteomes" id="UP001239680">
    <property type="component" value="Unassembled WGS sequence"/>
</dbReference>